<evidence type="ECO:0000313" key="1">
    <source>
        <dbReference type="EMBL" id="KEA59543.1"/>
    </source>
</evidence>
<accession>A0A071MFR1</accession>
<comment type="caution">
    <text evidence="1">The sequence shown here is derived from an EMBL/GenBank/DDBJ whole genome shotgun (WGS) entry which is preliminary data.</text>
</comment>
<gene>
    <name evidence="1" type="ORF">DT99_12565</name>
</gene>
<proteinExistence type="predicted"/>
<organism evidence="1">
    <name type="scientific">Burkholderia cenocepacia</name>
    <dbReference type="NCBI Taxonomy" id="95486"/>
    <lineage>
        <taxon>Bacteria</taxon>
        <taxon>Pseudomonadati</taxon>
        <taxon>Pseudomonadota</taxon>
        <taxon>Betaproteobacteria</taxon>
        <taxon>Burkholderiales</taxon>
        <taxon>Burkholderiaceae</taxon>
        <taxon>Burkholderia</taxon>
        <taxon>Burkholderia cepacia complex</taxon>
    </lineage>
</organism>
<dbReference type="OrthoDB" id="9018899at2"/>
<protein>
    <submittedName>
        <fullName evidence="1">Uncharacterized protein</fullName>
    </submittedName>
</protein>
<reference evidence="1" key="1">
    <citation type="submission" date="2014-04" db="EMBL/GenBank/DDBJ databases">
        <title>In planta biocontrol of soil-borne Fusarium wilt of banana through a plant endophytic bacterium, Burkholderia cenocepacia 869T2.</title>
        <authorList>
            <person name="Ho Y.-N."/>
            <person name="Chiang H.-M."/>
            <person name="Chao C.-P."/>
            <person name="Su C.-C."/>
            <person name="Hsu H.-F."/>
            <person name="Guo C.-T."/>
            <person name="Hsieh J.-L."/>
            <person name="Huang C.-C."/>
        </authorList>
    </citation>
    <scope>NUCLEOTIDE SEQUENCE [LARGE SCALE GENOMIC DNA]</scope>
    <source>
        <strain evidence="1">869T2</strain>
    </source>
</reference>
<name>A0A071MFR1_9BURK</name>
<dbReference type="AlphaFoldDB" id="A0A071MFR1"/>
<dbReference type="EMBL" id="JJOA01000010">
    <property type="protein sequence ID" value="KEA59543.1"/>
    <property type="molecule type" value="Genomic_DNA"/>
</dbReference>
<sequence length="183" mass="20091">MNINKRGDHLFAAGLWKAIGDVAKSVRTQIGQYSEGRVLANALQEFQRDLGGSEFDVTINQGRLVTGADAHSLVFGQAVRRFRQDMEALVFALQYRRSIDERDPNLRTDALMQANSQLATAKQSATITVGRFFDAVVDRDVLGQILGGESNARARAGTPGQIEATRVKLGNVRYRIVGIIAQM</sequence>